<evidence type="ECO:0008006" key="5">
    <source>
        <dbReference type="Google" id="ProtNLM"/>
    </source>
</evidence>
<dbReference type="InterPro" id="IPR050613">
    <property type="entry name" value="Sec_Metabolite_Reg"/>
</dbReference>
<dbReference type="PANTHER" id="PTHR31001:SF76">
    <property type="entry name" value="ZN(2)-C6 FUNGAL-TYPE DOMAIN-CONTAINING PROTEIN"/>
    <property type="match status" value="1"/>
</dbReference>
<dbReference type="PANTHER" id="PTHR31001">
    <property type="entry name" value="UNCHARACTERIZED TRANSCRIPTIONAL REGULATORY PROTEIN"/>
    <property type="match status" value="1"/>
</dbReference>
<protein>
    <recommendedName>
        <fullName evidence="5">Transcription factor domain-containing protein</fullName>
    </recommendedName>
</protein>
<comment type="caution">
    <text evidence="3">The sequence shown here is derived from an EMBL/GenBank/DDBJ whole genome shotgun (WGS) entry which is preliminary data.</text>
</comment>
<evidence type="ECO:0000313" key="4">
    <source>
        <dbReference type="Proteomes" id="UP000799772"/>
    </source>
</evidence>
<reference evidence="3" key="1">
    <citation type="journal article" date="2020" name="Stud. Mycol.">
        <title>101 Dothideomycetes genomes: a test case for predicting lifestyles and emergence of pathogens.</title>
        <authorList>
            <person name="Haridas S."/>
            <person name="Albert R."/>
            <person name="Binder M."/>
            <person name="Bloem J."/>
            <person name="Labutti K."/>
            <person name="Salamov A."/>
            <person name="Andreopoulos B."/>
            <person name="Baker S."/>
            <person name="Barry K."/>
            <person name="Bills G."/>
            <person name="Bluhm B."/>
            <person name="Cannon C."/>
            <person name="Castanera R."/>
            <person name="Culley D."/>
            <person name="Daum C."/>
            <person name="Ezra D."/>
            <person name="Gonzalez J."/>
            <person name="Henrissat B."/>
            <person name="Kuo A."/>
            <person name="Liang C."/>
            <person name="Lipzen A."/>
            <person name="Lutzoni F."/>
            <person name="Magnuson J."/>
            <person name="Mondo S."/>
            <person name="Nolan M."/>
            <person name="Ohm R."/>
            <person name="Pangilinan J."/>
            <person name="Park H.-J."/>
            <person name="Ramirez L."/>
            <person name="Alfaro M."/>
            <person name="Sun H."/>
            <person name="Tritt A."/>
            <person name="Yoshinaga Y."/>
            <person name="Zwiers L.-H."/>
            <person name="Turgeon B."/>
            <person name="Goodwin S."/>
            <person name="Spatafora J."/>
            <person name="Crous P."/>
            <person name="Grigoriev I."/>
        </authorList>
    </citation>
    <scope>NUCLEOTIDE SEQUENCE</scope>
    <source>
        <strain evidence="3">CBS 133067</strain>
    </source>
</reference>
<keyword evidence="4" id="KW-1185">Reference proteome</keyword>
<dbReference type="EMBL" id="ML978125">
    <property type="protein sequence ID" value="KAF2100016.1"/>
    <property type="molecule type" value="Genomic_DNA"/>
</dbReference>
<name>A0A9P4M6T6_9PEZI</name>
<accession>A0A9P4M6T6</accession>
<feature type="non-terminal residue" evidence="3">
    <location>
        <position position="1"/>
    </location>
</feature>
<dbReference type="OrthoDB" id="410267at2759"/>
<organism evidence="3 4">
    <name type="scientific">Rhizodiscina lignyota</name>
    <dbReference type="NCBI Taxonomy" id="1504668"/>
    <lineage>
        <taxon>Eukaryota</taxon>
        <taxon>Fungi</taxon>
        <taxon>Dikarya</taxon>
        <taxon>Ascomycota</taxon>
        <taxon>Pezizomycotina</taxon>
        <taxon>Dothideomycetes</taxon>
        <taxon>Pleosporomycetidae</taxon>
        <taxon>Aulographales</taxon>
        <taxon>Rhizodiscinaceae</taxon>
        <taxon>Rhizodiscina</taxon>
    </lineage>
</organism>
<dbReference type="CDD" id="cd12148">
    <property type="entry name" value="fungal_TF_MHR"/>
    <property type="match status" value="1"/>
</dbReference>
<sequence length="486" mass="54452">ESMARPPPNGSAELEDAASILEYLAWGRIRTSDLNEKITREAALRPSIRTDLNGDGGDATNEALIDGFDTRSAQLSFLQLLLPSRHQIQQLVDWHIERILWYHNSFYAPTFRRQLEDFFSKHAGLVDHDGLNLLWVSLLFAVMAGSIAYASNDQVKQWGFQGQEQRTLSKQWCAAVMTCLNVAQYTANHSILSVQAIVSYTIVAHLLGQSNNHAVTLAAAIRIAQSLGLHRLSNEASGNIIELETGRRLWAQLCVQDWFGIPFSETYFINPLYSTSAAPRNCYDEDFTTVLGESIPTNITYCRLHHKIALCMTRLQDETMVANTPYTKYEAVLKYDKEMRAIAAARPSCLASNSPISPSWPAYIPWARRATTVSTSHKIIMIHRNFLGASFTNPVFSYTRRTCIASSRTILKEFKAAAEEDGPIVWTFEAFAIAASIILCLDIMHRGLGEKDCMENRKLVEDGIAVLRRSRVSAVAYRGVRLLDAL</sequence>
<keyword evidence="2" id="KW-0539">Nucleus</keyword>
<evidence type="ECO:0000256" key="1">
    <source>
        <dbReference type="ARBA" id="ARBA00004123"/>
    </source>
</evidence>
<dbReference type="Proteomes" id="UP000799772">
    <property type="component" value="Unassembled WGS sequence"/>
</dbReference>
<dbReference type="GO" id="GO:0005634">
    <property type="term" value="C:nucleus"/>
    <property type="evidence" value="ECO:0007669"/>
    <property type="project" value="UniProtKB-SubCell"/>
</dbReference>
<proteinExistence type="predicted"/>
<dbReference type="AlphaFoldDB" id="A0A9P4M6T6"/>
<evidence type="ECO:0000313" key="3">
    <source>
        <dbReference type="EMBL" id="KAF2100016.1"/>
    </source>
</evidence>
<feature type="non-terminal residue" evidence="3">
    <location>
        <position position="486"/>
    </location>
</feature>
<gene>
    <name evidence="3" type="ORF">NA57DRAFT_20414</name>
</gene>
<comment type="subcellular location">
    <subcellularLocation>
        <location evidence="1">Nucleus</location>
    </subcellularLocation>
</comment>
<evidence type="ECO:0000256" key="2">
    <source>
        <dbReference type="ARBA" id="ARBA00023242"/>
    </source>
</evidence>